<name>A0ABS7JYI6_9SPHN</name>
<organism evidence="3 4">
    <name type="scientific">Qipengyuania mesophila</name>
    <dbReference type="NCBI Taxonomy" id="2867246"/>
    <lineage>
        <taxon>Bacteria</taxon>
        <taxon>Pseudomonadati</taxon>
        <taxon>Pseudomonadota</taxon>
        <taxon>Alphaproteobacteria</taxon>
        <taxon>Sphingomonadales</taxon>
        <taxon>Erythrobacteraceae</taxon>
        <taxon>Qipengyuania</taxon>
    </lineage>
</organism>
<dbReference type="RefSeq" id="WP_221603826.1">
    <property type="nucleotide sequence ID" value="NZ_CAXPSY010000015.1"/>
</dbReference>
<keyword evidence="2" id="KW-0812">Transmembrane</keyword>
<comment type="caution">
    <text evidence="3">The sequence shown here is derived from an EMBL/GenBank/DDBJ whole genome shotgun (WGS) entry which is preliminary data.</text>
</comment>
<protein>
    <recommendedName>
        <fullName evidence="5">Bacteriocin</fullName>
    </recommendedName>
</protein>
<keyword evidence="2" id="KW-0472">Membrane</keyword>
<feature type="transmembrane region" description="Helical" evidence="2">
    <location>
        <begin position="41"/>
        <end position="69"/>
    </location>
</feature>
<proteinExistence type="predicted"/>
<evidence type="ECO:0008006" key="5">
    <source>
        <dbReference type="Google" id="ProtNLM"/>
    </source>
</evidence>
<gene>
    <name evidence="3" type="ORF">K3181_14420</name>
</gene>
<dbReference type="EMBL" id="JAIGNU010000004">
    <property type="protein sequence ID" value="MBX7502633.1"/>
    <property type="molecule type" value="Genomic_DNA"/>
</dbReference>
<keyword evidence="2" id="KW-1133">Transmembrane helix</keyword>
<evidence type="ECO:0000256" key="2">
    <source>
        <dbReference type="SAM" id="Phobius"/>
    </source>
</evidence>
<evidence type="ECO:0000313" key="4">
    <source>
        <dbReference type="Proteomes" id="UP000782554"/>
    </source>
</evidence>
<dbReference type="Proteomes" id="UP000782554">
    <property type="component" value="Unassembled WGS sequence"/>
</dbReference>
<evidence type="ECO:0000256" key="1">
    <source>
        <dbReference type="SAM" id="MobiDB-lite"/>
    </source>
</evidence>
<evidence type="ECO:0000313" key="3">
    <source>
        <dbReference type="EMBL" id="MBX7502633.1"/>
    </source>
</evidence>
<sequence>MDDREPRNQDRDLFPDAKGELSDMLHGGLDHPSTKPVLKGAAVGAAAGLFVPVVGPLIGGLAGGGYALYKRIRD</sequence>
<accession>A0ABS7JYI6</accession>
<feature type="region of interest" description="Disordered" evidence="1">
    <location>
        <begin position="1"/>
        <end position="25"/>
    </location>
</feature>
<reference evidence="3 4" key="1">
    <citation type="submission" date="2021-08" db="EMBL/GenBank/DDBJ databases">
        <title>Comparative Genomics Analysis of the Genus Qipengyuania Reveals Extensive Genetic Diversity and Metabolic Versatility, Including the Description of Fifteen Novel Species.</title>
        <authorList>
            <person name="Liu Y."/>
        </authorList>
    </citation>
    <scope>NUCLEOTIDE SEQUENCE [LARGE SCALE GENOMIC DNA]</scope>
    <source>
        <strain evidence="3 4">YG27</strain>
    </source>
</reference>
<keyword evidence="4" id="KW-1185">Reference proteome</keyword>